<keyword evidence="3 5" id="KW-1133">Transmembrane helix</keyword>
<feature type="transmembrane region" description="Helical" evidence="5">
    <location>
        <begin position="140"/>
        <end position="160"/>
    </location>
</feature>
<name>A0ABW5U5N9_9RHOB</name>
<keyword evidence="2 5" id="KW-0812">Transmembrane</keyword>
<evidence type="ECO:0000256" key="4">
    <source>
        <dbReference type="ARBA" id="ARBA00023136"/>
    </source>
</evidence>
<feature type="domain" description="NnrU" evidence="6">
    <location>
        <begin position="6"/>
        <end position="220"/>
    </location>
</feature>
<reference evidence="8" key="1">
    <citation type="journal article" date="2019" name="Int. J. Syst. Evol. Microbiol.">
        <title>The Global Catalogue of Microorganisms (GCM) 10K type strain sequencing project: providing services to taxonomists for standard genome sequencing and annotation.</title>
        <authorList>
            <consortium name="The Broad Institute Genomics Platform"/>
            <consortium name="The Broad Institute Genome Sequencing Center for Infectious Disease"/>
            <person name="Wu L."/>
            <person name="Ma J."/>
        </authorList>
    </citation>
    <scope>NUCLEOTIDE SEQUENCE [LARGE SCALE GENOMIC DNA]</scope>
    <source>
        <strain evidence="8">TISTR 2562</strain>
    </source>
</reference>
<dbReference type="InterPro" id="IPR009915">
    <property type="entry name" value="NnrU_dom"/>
</dbReference>
<dbReference type="EMBL" id="JBHUMP010000018">
    <property type="protein sequence ID" value="MFD2741154.1"/>
    <property type="molecule type" value="Genomic_DNA"/>
</dbReference>
<feature type="transmembrane region" description="Helical" evidence="5">
    <location>
        <begin position="195"/>
        <end position="217"/>
    </location>
</feature>
<evidence type="ECO:0000313" key="7">
    <source>
        <dbReference type="EMBL" id="MFD2741154.1"/>
    </source>
</evidence>
<feature type="transmembrane region" description="Helical" evidence="5">
    <location>
        <begin position="75"/>
        <end position="92"/>
    </location>
</feature>
<comment type="subcellular location">
    <subcellularLocation>
        <location evidence="1">Membrane</location>
        <topology evidence="1">Multi-pass membrane protein</topology>
    </subcellularLocation>
</comment>
<dbReference type="RefSeq" id="WP_386375579.1">
    <property type="nucleotide sequence ID" value="NZ_JBHUMP010000018.1"/>
</dbReference>
<accession>A0ABW5U5N9</accession>
<protein>
    <submittedName>
        <fullName evidence="7">NnrU family protein</fullName>
    </submittedName>
</protein>
<evidence type="ECO:0000256" key="1">
    <source>
        <dbReference type="ARBA" id="ARBA00004141"/>
    </source>
</evidence>
<comment type="caution">
    <text evidence="7">The sequence shown here is derived from an EMBL/GenBank/DDBJ whole genome shotgun (WGS) entry which is preliminary data.</text>
</comment>
<evidence type="ECO:0000256" key="2">
    <source>
        <dbReference type="ARBA" id="ARBA00022692"/>
    </source>
</evidence>
<evidence type="ECO:0000313" key="8">
    <source>
        <dbReference type="Proteomes" id="UP001597474"/>
    </source>
</evidence>
<feature type="transmembrane region" description="Helical" evidence="5">
    <location>
        <begin position="42"/>
        <end position="63"/>
    </location>
</feature>
<gene>
    <name evidence="7" type="ORF">ACFSUD_16360</name>
</gene>
<proteinExistence type="predicted"/>
<dbReference type="Pfam" id="PF07298">
    <property type="entry name" value="NnrU"/>
    <property type="match status" value="1"/>
</dbReference>
<keyword evidence="8" id="KW-1185">Reference proteome</keyword>
<evidence type="ECO:0000256" key="5">
    <source>
        <dbReference type="SAM" id="Phobius"/>
    </source>
</evidence>
<keyword evidence="4 5" id="KW-0472">Membrane</keyword>
<evidence type="ECO:0000256" key="3">
    <source>
        <dbReference type="ARBA" id="ARBA00022989"/>
    </source>
</evidence>
<dbReference type="Proteomes" id="UP001597474">
    <property type="component" value="Unassembled WGS sequence"/>
</dbReference>
<organism evidence="7 8">
    <name type="scientific">Sulfitobacter aestuarii</name>
    <dbReference type="NCBI Taxonomy" id="2161676"/>
    <lineage>
        <taxon>Bacteria</taxon>
        <taxon>Pseudomonadati</taxon>
        <taxon>Pseudomonadota</taxon>
        <taxon>Alphaproteobacteria</taxon>
        <taxon>Rhodobacterales</taxon>
        <taxon>Roseobacteraceae</taxon>
        <taxon>Sulfitobacter</taxon>
    </lineage>
</organism>
<evidence type="ECO:0000259" key="6">
    <source>
        <dbReference type="Pfam" id="PF07298"/>
    </source>
</evidence>
<sequence>MSWLIFAGVFALFFATHSIPVRPEVKSRISDQIGARRFGIGYSILSIVMLGMLIWAAGKAPFVSLWPQMVWQRHVVHLGMLVVCLIIAFAAARPNPFSFGGTRNEEFDPQHPGIVRLTRHPVLLALALWSGLHLLSNGELAHVLMFGVLGGFAIAGRALINRRKQHEMGQARWQALNAAVRQAPLIHAPGSWGGAVWRLLAGVGGFLALLALHPLVIGVSAL</sequence>